<dbReference type="Proteomes" id="UP000095751">
    <property type="component" value="Unassembled WGS sequence"/>
</dbReference>
<name>A0A1E7F8I3_9STRA</name>
<evidence type="ECO:0000256" key="5">
    <source>
        <dbReference type="SAM" id="SignalP"/>
    </source>
</evidence>
<evidence type="ECO:0000313" key="8">
    <source>
        <dbReference type="Proteomes" id="UP000095751"/>
    </source>
</evidence>
<dbReference type="InterPro" id="IPR018247">
    <property type="entry name" value="EF_Hand_1_Ca_BS"/>
</dbReference>
<feature type="transmembrane region" description="Helical" evidence="4">
    <location>
        <begin position="347"/>
        <end position="374"/>
    </location>
</feature>
<keyword evidence="5" id="KW-0732">Signal</keyword>
<evidence type="ECO:0000256" key="3">
    <source>
        <dbReference type="ARBA" id="ARBA00022837"/>
    </source>
</evidence>
<sequence>MIYYPRVCFFLFSLLAGSSFSFVVPSPAIRCRSATATSLSATTAQHATLKPMIAKSEADAIFNAVDVNGSGSIDFFELTEYMQRYLSTTTDYAFVEALFSDMDRNQDGSISRNEFRNVLTKEPTNQKDADMIFSIIDKDGSGGIDLDELMVHLSSVGYSGGEIQTLFAKIDENRDGVISRQEFRQAILDNSGSGNALPIRGYFLNSVTQSLVPLGPIGRISQQVETMGPFKLLYNGISNLFGVDPKKLKQHGISFLLSYNILSNISGSIAFSTAWYISCKRTGLSPFVPGQWKSLLKAWGAVYVAVQFLKPFRVAGAIGMSKLSAEYLEMTKDKFNCSQRVAVGVQFVMGVFAMGFLASSGIVVTSILTGVPIFG</sequence>
<dbReference type="KEGG" id="fcy:FRACYDRAFT_240860"/>
<dbReference type="OrthoDB" id="496991at2759"/>
<reference evidence="7 8" key="1">
    <citation type="submission" date="2016-09" db="EMBL/GenBank/DDBJ databases">
        <title>Extensive genetic diversity and differential bi-allelic expression allows diatom success in the polar Southern Ocean.</title>
        <authorList>
            <consortium name="DOE Joint Genome Institute"/>
            <person name="Mock T."/>
            <person name="Otillar R.P."/>
            <person name="Strauss J."/>
            <person name="Dupont C."/>
            <person name="Frickenhaus S."/>
            <person name="Maumus F."/>
            <person name="Mcmullan M."/>
            <person name="Sanges R."/>
            <person name="Schmutz J."/>
            <person name="Toseland A."/>
            <person name="Valas R."/>
            <person name="Veluchamy A."/>
            <person name="Ward B.J."/>
            <person name="Allen A."/>
            <person name="Barry K."/>
            <person name="Falciatore A."/>
            <person name="Ferrante M."/>
            <person name="Fortunato A.E."/>
            <person name="Gloeckner G."/>
            <person name="Gruber A."/>
            <person name="Hipkin R."/>
            <person name="Janech M."/>
            <person name="Kroth P."/>
            <person name="Leese F."/>
            <person name="Lindquist E."/>
            <person name="Lyon B.R."/>
            <person name="Martin J."/>
            <person name="Mayer C."/>
            <person name="Parker M."/>
            <person name="Quesneville H."/>
            <person name="Raymond J."/>
            <person name="Uhlig C."/>
            <person name="Valentin K.U."/>
            <person name="Worden A.Z."/>
            <person name="Armbrust E.V."/>
            <person name="Bowler C."/>
            <person name="Green B."/>
            <person name="Moulton V."/>
            <person name="Van Oosterhout C."/>
            <person name="Grigoriev I."/>
        </authorList>
    </citation>
    <scope>NUCLEOTIDE SEQUENCE [LARGE SCALE GENOMIC DNA]</scope>
    <source>
        <strain evidence="7 8">CCMP1102</strain>
    </source>
</reference>
<dbReference type="AlphaFoldDB" id="A0A1E7F8I3"/>
<keyword evidence="4" id="KW-1133">Transmembrane helix</keyword>
<keyword evidence="4" id="KW-0472">Membrane</keyword>
<keyword evidence="2" id="KW-0677">Repeat</keyword>
<evidence type="ECO:0000256" key="1">
    <source>
        <dbReference type="ARBA" id="ARBA00022723"/>
    </source>
</evidence>
<dbReference type="Gene3D" id="1.10.238.10">
    <property type="entry name" value="EF-hand"/>
    <property type="match status" value="2"/>
</dbReference>
<dbReference type="SUPFAM" id="SSF47473">
    <property type="entry name" value="EF-hand"/>
    <property type="match status" value="1"/>
</dbReference>
<keyword evidence="8" id="KW-1185">Reference proteome</keyword>
<dbReference type="EMBL" id="KV784360">
    <property type="protein sequence ID" value="OEU14325.1"/>
    <property type="molecule type" value="Genomic_DNA"/>
</dbReference>
<evidence type="ECO:0000259" key="6">
    <source>
        <dbReference type="PROSITE" id="PS50222"/>
    </source>
</evidence>
<dbReference type="PROSITE" id="PS00018">
    <property type="entry name" value="EF_HAND_1"/>
    <property type="match status" value="3"/>
</dbReference>
<dbReference type="SMART" id="SM00054">
    <property type="entry name" value="EFh"/>
    <property type="match status" value="4"/>
</dbReference>
<accession>A0A1E7F8I3</accession>
<dbReference type="InterPro" id="IPR002048">
    <property type="entry name" value="EF_hand_dom"/>
</dbReference>
<feature type="domain" description="EF-hand" evidence="6">
    <location>
        <begin position="90"/>
        <end position="125"/>
    </location>
</feature>
<feature type="signal peptide" evidence="5">
    <location>
        <begin position="1"/>
        <end position="21"/>
    </location>
</feature>
<evidence type="ECO:0000313" key="7">
    <source>
        <dbReference type="EMBL" id="OEU14325.1"/>
    </source>
</evidence>
<feature type="domain" description="EF-hand" evidence="6">
    <location>
        <begin position="158"/>
        <end position="193"/>
    </location>
</feature>
<gene>
    <name evidence="7" type="ORF">FRACYDRAFT_240860</name>
</gene>
<dbReference type="GO" id="GO:0005509">
    <property type="term" value="F:calcium ion binding"/>
    <property type="evidence" value="ECO:0007669"/>
    <property type="project" value="InterPro"/>
</dbReference>
<evidence type="ECO:0000256" key="2">
    <source>
        <dbReference type="ARBA" id="ARBA00022737"/>
    </source>
</evidence>
<organism evidence="7 8">
    <name type="scientific">Fragilariopsis cylindrus CCMP1102</name>
    <dbReference type="NCBI Taxonomy" id="635003"/>
    <lineage>
        <taxon>Eukaryota</taxon>
        <taxon>Sar</taxon>
        <taxon>Stramenopiles</taxon>
        <taxon>Ochrophyta</taxon>
        <taxon>Bacillariophyta</taxon>
        <taxon>Bacillariophyceae</taxon>
        <taxon>Bacillariophycidae</taxon>
        <taxon>Bacillariales</taxon>
        <taxon>Bacillariaceae</taxon>
        <taxon>Fragilariopsis</taxon>
    </lineage>
</organism>
<keyword evidence="3" id="KW-0106">Calcium</keyword>
<evidence type="ECO:0000256" key="4">
    <source>
        <dbReference type="SAM" id="Phobius"/>
    </source>
</evidence>
<dbReference type="Pfam" id="PF13499">
    <property type="entry name" value="EF-hand_7"/>
    <property type="match status" value="2"/>
</dbReference>
<dbReference type="InParanoid" id="A0A1E7F8I3"/>
<protein>
    <submittedName>
        <fullName evidence="7">EF-hand</fullName>
    </submittedName>
</protein>
<dbReference type="InterPro" id="IPR028846">
    <property type="entry name" value="Recoverin"/>
</dbReference>
<keyword evidence="1" id="KW-0479">Metal-binding</keyword>
<proteinExistence type="predicted"/>
<dbReference type="InterPro" id="IPR011992">
    <property type="entry name" value="EF-hand-dom_pair"/>
</dbReference>
<dbReference type="PANTHER" id="PTHR23055">
    <property type="entry name" value="CALCIUM BINDING PROTEINS"/>
    <property type="match status" value="1"/>
</dbReference>
<keyword evidence="4" id="KW-0812">Transmembrane</keyword>
<dbReference type="PROSITE" id="PS50222">
    <property type="entry name" value="EF_HAND_2"/>
    <property type="match status" value="3"/>
</dbReference>
<feature type="domain" description="EF-hand" evidence="6">
    <location>
        <begin position="53"/>
        <end position="88"/>
    </location>
</feature>
<feature type="chain" id="PRO_5009192801" evidence="5">
    <location>
        <begin position="22"/>
        <end position="375"/>
    </location>
</feature>